<evidence type="ECO:0000256" key="5">
    <source>
        <dbReference type="ARBA" id="ARBA00022737"/>
    </source>
</evidence>
<dbReference type="InterPro" id="IPR001611">
    <property type="entry name" value="Leu-rich_rpt"/>
</dbReference>
<dbReference type="KEGG" id="nnu:104603480"/>
<evidence type="ECO:0000256" key="6">
    <source>
        <dbReference type="ARBA" id="ARBA00023136"/>
    </source>
</evidence>
<accession>A0A1U8AE47</accession>
<evidence type="ECO:0000313" key="11">
    <source>
        <dbReference type="RefSeq" id="XP_010265823.1"/>
    </source>
</evidence>
<dbReference type="RefSeq" id="XP_010265823.1">
    <property type="nucleotide sequence ID" value="XM_010267521.2"/>
</dbReference>
<dbReference type="SUPFAM" id="SSF52058">
    <property type="entry name" value="L domain-like"/>
    <property type="match status" value="1"/>
</dbReference>
<proteinExistence type="inferred from homology"/>
<evidence type="ECO:0000256" key="1">
    <source>
        <dbReference type="ARBA" id="ARBA00004196"/>
    </source>
</evidence>
<reference evidence="11" key="1">
    <citation type="submission" date="2025-08" db="UniProtKB">
        <authorList>
            <consortium name="RefSeq"/>
        </authorList>
    </citation>
    <scope>IDENTIFICATION</scope>
</reference>
<dbReference type="AlphaFoldDB" id="A0A1U8AE47"/>
<dbReference type="GO" id="GO:0016020">
    <property type="term" value="C:membrane"/>
    <property type="evidence" value="ECO:0007669"/>
    <property type="project" value="UniProtKB-SubCell"/>
</dbReference>
<dbReference type="Proteomes" id="UP000189703">
    <property type="component" value="Unplaced"/>
</dbReference>
<keyword evidence="6" id="KW-0472">Membrane</keyword>
<evidence type="ECO:0000256" key="3">
    <source>
        <dbReference type="ARBA" id="ARBA00022614"/>
    </source>
</evidence>
<dbReference type="Pfam" id="PF08263">
    <property type="entry name" value="LRRNT_2"/>
    <property type="match status" value="1"/>
</dbReference>
<evidence type="ECO:0000313" key="10">
    <source>
        <dbReference type="Proteomes" id="UP000189703"/>
    </source>
</evidence>
<keyword evidence="4 8" id="KW-0732">Signal</keyword>
<feature type="chain" id="PRO_5010530580" evidence="8">
    <location>
        <begin position="35"/>
        <end position="349"/>
    </location>
</feature>
<feature type="domain" description="Leucine-rich repeat-containing N-terminal plant-type" evidence="9">
    <location>
        <begin position="42"/>
        <end position="81"/>
    </location>
</feature>
<evidence type="ECO:0000256" key="8">
    <source>
        <dbReference type="SAM" id="SignalP"/>
    </source>
</evidence>
<dbReference type="OMA" id="NNPCCDW"/>
<evidence type="ECO:0000256" key="4">
    <source>
        <dbReference type="ARBA" id="ARBA00022729"/>
    </source>
</evidence>
<comment type="subcellular location">
    <subcellularLocation>
        <location evidence="1">Cell envelope</location>
    </subcellularLocation>
    <subcellularLocation>
        <location evidence="2">Membrane</location>
    </subcellularLocation>
</comment>
<dbReference type="FunFam" id="3.80.10.10:FF:000400">
    <property type="entry name" value="Nuclear pore complex protein NUP107"/>
    <property type="match status" value="1"/>
</dbReference>
<dbReference type="InParanoid" id="A0A1U8AE47"/>
<evidence type="ECO:0000256" key="7">
    <source>
        <dbReference type="ARBA" id="ARBA00038043"/>
    </source>
</evidence>
<evidence type="ECO:0000256" key="2">
    <source>
        <dbReference type="ARBA" id="ARBA00004370"/>
    </source>
</evidence>
<keyword evidence="3" id="KW-0433">Leucine-rich repeat</keyword>
<feature type="signal peptide" evidence="8">
    <location>
        <begin position="1"/>
        <end position="34"/>
    </location>
</feature>
<dbReference type="InterPro" id="IPR013210">
    <property type="entry name" value="LRR_N_plant-typ"/>
</dbReference>
<organism evidence="10 11">
    <name type="scientific">Nelumbo nucifera</name>
    <name type="common">Sacred lotus</name>
    <dbReference type="NCBI Taxonomy" id="4432"/>
    <lineage>
        <taxon>Eukaryota</taxon>
        <taxon>Viridiplantae</taxon>
        <taxon>Streptophyta</taxon>
        <taxon>Embryophyta</taxon>
        <taxon>Tracheophyta</taxon>
        <taxon>Spermatophyta</taxon>
        <taxon>Magnoliopsida</taxon>
        <taxon>Proteales</taxon>
        <taxon>Nelumbonaceae</taxon>
        <taxon>Nelumbo</taxon>
    </lineage>
</organism>
<evidence type="ECO:0000259" key="9">
    <source>
        <dbReference type="Pfam" id="PF08263"/>
    </source>
</evidence>
<dbReference type="Gene3D" id="3.80.10.10">
    <property type="entry name" value="Ribonuclease Inhibitor"/>
    <property type="match status" value="1"/>
</dbReference>
<dbReference type="OrthoDB" id="676979at2759"/>
<dbReference type="PANTHER" id="PTHR48059:SF4">
    <property type="entry name" value="POLYGALACTURONASE INHIBITOR 1-RELATED"/>
    <property type="match status" value="1"/>
</dbReference>
<sequence length="349" mass="38825">MEIYSTGSGGSLPLRFLLFLLLVSSPLLLSPVLSASSVRCHPADRAALLRIKDSFSQESPDNFTSWDPNINCCNWAFVQCDDKTNRVNSLTIQQTGVRHIPAAIGDLPYLERLTFEDFPKLTGSIPSSFTKLQNLKLFQIWNSGLSGPIPEFLSELRNLEYLELSQSKLSGPIPSSLANLRKLATLVLKSNKLTGHIPDSFGRFNTDVTGGFTLDLSHNQLFGEIPRSLGQLDYMTIDLSYNRLVGDASLLFKENGAAQYIYLSNNDFDFDLSKVRFPQNLTFLVLTHNKVRGSIPEQVTELDSLLLFDVSYNRLCGKIPVGGNIQKLGIFSFLHNRCLCGPPLPIKCM</sequence>
<dbReference type="GeneID" id="104603480"/>
<keyword evidence="10" id="KW-1185">Reference proteome</keyword>
<dbReference type="InterPro" id="IPR051848">
    <property type="entry name" value="PGIP"/>
</dbReference>
<dbReference type="PANTHER" id="PTHR48059">
    <property type="entry name" value="POLYGALACTURONASE INHIBITOR 1"/>
    <property type="match status" value="1"/>
</dbReference>
<protein>
    <submittedName>
        <fullName evidence="11">Polygalacturonase inhibitor-like</fullName>
    </submittedName>
</protein>
<dbReference type="STRING" id="4432.A0A1U8AE47"/>
<name>A0A1U8AE47_NELNU</name>
<keyword evidence="5" id="KW-0677">Repeat</keyword>
<comment type="similarity">
    <text evidence="7">Belongs to the polygalacturonase-inhibiting protein family.</text>
</comment>
<dbReference type="Pfam" id="PF00560">
    <property type="entry name" value="LRR_1"/>
    <property type="match status" value="3"/>
</dbReference>
<dbReference type="InterPro" id="IPR032675">
    <property type="entry name" value="LRR_dom_sf"/>
</dbReference>
<gene>
    <name evidence="11" type="primary">LOC104603480</name>
</gene>